<name>A0A366DZR4_9HYPH</name>
<sequence>MRDKIAGNINLTLFIMFIISGHKSENHPLIAVFQKLS</sequence>
<dbReference type="Proteomes" id="UP000252893">
    <property type="component" value="Unassembled WGS sequence"/>
</dbReference>
<reference evidence="1 2" key="1">
    <citation type="submission" date="2018-06" db="EMBL/GenBank/DDBJ databases">
        <title>Genomic Encyclopedia of Type Strains, Phase IV (KMG-IV): sequencing the most valuable type-strain genomes for metagenomic binning, comparative biology and taxonomic classification.</title>
        <authorList>
            <person name="Goeker M."/>
        </authorList>
    </citation>
    <scope>NUCLEOTIDE SEQUENCE [LARGE SCALE GENOMIC DNA]</scope>
    <source>
        <strain evidence="1 2">DSM 25619</strain>
    </source>
</reference>
<proteinExistence type="predicted"/>
<accession>A0A366DZR4</accession>
<comment type="caution">
    <text evidence="1">The sequence shown here is derived from an EMBL/GenBank/DDBJ whole genome shotgun (WGS) entry which is preliminary data.</text>
</comment>
<evidence type="ECO:0000313" key="2">
    <source>
        <dbReference type="Proteomes" id="UP000252893"/>
    </source>
</evidence>
<organism evidence="1 2">
    <name type="scientific">Pseudochrobactrum asaccharolyticum</name>
    <dbReference type="NCBI Taxonomy" id="354351"/>
    <lineage>
        <taxon>Bacteria</taxon>
        <taxon>Pseudomonadati</taxon>
        <taxon>Pseudomonadota</taxon>
        <taxon>Alphaproteobacteria</taxon>
        <taxon>Hyphomicrobiales</taxon>
        <taxon>Brucellaceae</taxon>
        <taxon>Pseudochrobactrum</taxon>
    </lineage>
</organism>
<dbReference type="EMBL" id="QNRH01000003">
    <property type="protein sequence ID" value="RBO95572.1"/>
    <property type="molecule type" value="Genomic_DNA"/>
</dbReference>
<gene>
    <name evidence="1" type="ORF">DFR47_103135</name>
</gene>
<dbReference type="AlphaFoldDB" id="A0A366DZR4"/>
<evidence type="ECO:0000313" key="1">
    <source>
        <dbReference type="EMBL" id="RBO95572.1"/>
    </source>
</evidence>
<protein>
    <submittedName>
        <fullName evidence="1">Uncharacterized protein</fullName>
    </submittedName>
</protein>
<keyword evidence="2" id="KW-1185">Reference proteome</keyword>